<protein>
    <submittedName>
        <fullName evidence="2">Thioredoxin domain-containing protein</fullName>
    </submittedName>
</protein>
<reference evidence="2 3" key="1">
    <citation type="submission" date="2019-01" db="EMBL/GenBank/DDBJ databases">
        <authorList>
            <person name="Chen W.-M."/>
        </authorList>
    </citation>
    <scope>NUCLEOTIDE SEQUENCE [LARGE SCALE GENOMIC DNA]</scope>
    <source>
        <strain evidence="2 3">CCP-6</strain>
    </source>
</reference>
<dbReference type="PANTHER" id="PTHR42899">
    <property type="entry name" value="SPERMATOGENESIS-ASSOCIATED PROTEIN 20"/>
    <property type="match status" value="1"/>
</dbReference>
<feature type="domain" description="Spermatogenesis-associated protein 20-like TRX" evidence="1">
    <location>
        <begin position="2"/>
        <end position="162"/>
    </location>
</feature>
<organism evidence="2 3">
    <name type="scientific">Rhodovarius crocodyli</name>
    <dbReference type="NCBI Taxonomy" id="1979269"/>
    <lineage>
        <taxon>Bacteria</taxon>
        <taxon>Pseudomonadati</taxon>
        <taxon>Pseudomonadota</taxon>
        <taxon>Alphaproteobacteria</taxon>
        <taxon>Acetobacterales</taxon>
        <taxon>Roseomonadaceae</taxon>
        <taxon>Rhodovarius</taxon>
    </lineage>
</organism>
<evidence type="ECO:0000313" key="2">
    <source>
        <dbReference type="EMBL" id="RVT99488.1"/>
    </source>
</evidence>
<dbReference type="Gene3D" id="3.40.30.10">
    <property type="entry name" value="Glutaredoxin"/>
    <property type="match status" value="1"/>
</dbReference>
<dbReference type="EMBL" id="SACL01000001">
    <property type="protein sequence ID" value="RVT99488.1"/>
    <property type="molecule type" value="Genomic_DNA"/>
</dbReference>
<dbReference type="InterPro" id="IPR036249">
    <property type="entry name" value="Thioredoxin-like_sf"/>
</dbReference>
<dbReference type="OrthoDB" id="9762614at2"/>
<name>A0A437MPD0_9PROT</name>
<dbReference type="SUPFAM" id="SSF48208">
    <property type="entry name" value="Six-hairpin glycosidases"/>
    <property type="match status" value="1"/>
</dbReference>
<dbReference type="PIRSF" id="PIRSF006402">
    <property type="entry name" value="UCP006402_thioredoxin"/>
    <property type="match status" value="1"/>
</dbReference>
<dbReference type="GO" id="GO:0005975">
    <property type="term" value="P:carbohydrate metabolic process"/>
    <property type="evidence" value="ECO:0007669"/>
    <property type="project" value="InterPro"/>
</dbReference>
<dbReference type="Gene3D" id="1.50.10.20">
    <property type="match status" value="1"/>
</dbReference>
<dbReference type="RefSeq" id="WP_127786382.1">
    <property type="nucleotide sequence ID" value="NZ_SACL01000001.1"/>
</dbReference>
<dbReference type="InterPro" id="IPR004879">
    <property type="entry name" value="Ssp411-like_TRX"/>
</dbReference>
<dbReference type="CDD" id="cd02955">
    <property type="entry name" value="SSP411"/>
    <property type="match status" value="1"/>
</dbReference>
<comment type="caution">
    <text evidence="2">The sequence shown here is derived from an EMBL/GenBank/DDBJ whole genome shotgun (WGS) entry which is preliminary data.</text>
</comment>
<keyword evidence="3" id="KW-1185">Reference proteome</keyword>
<proteinExistence type="predicted"/>
<gene>
    <name evidence="2" type="ORF">EOD42_05215</name>
</gene>
<dbReference type="SUPFAM" id="SSF52833">
    <property type="entry name" value="Thioredoxin-like"/>
    <property type="match status" value="1"/>
</dbReference>
<dbReference type="Pfam" id="PF03190">
    <property type="entry name" value="Thioredox_DsbH"/>
    <property type="match status" value="1"/>
</dbReference>
<dbReference type="Proteomes" id="UP000282957">
    <property type="component" value="Unassembled WGS sequence"/>
</dbReference>
<dbReference type="PANTHER" id="PTHR42899:SF1">
    <property type="entry name" value="SPERMATOGENESIS-ASSOCIATED PROTEIN 20"/>
    <property type="match status" value="1"/>
</dbReference>
<evidence type="ECO:0000259" key="1">
    <source>
        <dbReference type="Pfam" id="PF03190"/>
    </source>
</evidence>
<dbReference type="AlphaFoldDB" id="A0A437MPD0"/>
<sequence>MNLLSRETSPYLLQHADNPVHWRPWGPEALEAARAQNKPILLSSGYAACHWCHVMAHESFEDEITAAEMNARYICIKLDREERPDIDALYMNALHLLGEQGGWPLTMFLTPAGEPFWGGTYFPPEPRWGRPSFRQVLGGIAQAWAEGSDKVAQNTRALKQALDRMAAANPGPLPGPAAHDAVARQLLKSQDPVEGGFQGAPKFPNPPIYRYLWQVGGHVGAAELMLRRMALGGIHDHLGGGFARYAVDEHWLVPHFEKMLYDNGQLLELFALAQARRAEPLWREAAEGIVGWLARDMLAEGRAFAAAEDADSEGVEGKFYVWSLAEIEAVLGADAAFFAEHYDVTADGNWEHHNILNRSKGRRLDEAGEARLAGLRGKLLAARAPRIRPARDDKILADWNGMMIAGLARASAVFGHPEWLDLAEAAFRFVTTTMQGPDHRLHHAWRLGRPSAPGLLEDYAQMARAALALFQHRGDPALLDQAIAWMRVLEADFAAPEGGFFTSPTTATDVLVRGFTAGDNATPAGNGIAAEVAALLYHATADEHWRSVAEGTIGAFSGLEAGLAAMPSLLAAADLLERGATVVIAGPPEHPGALALRQAALTLPDPAVLVLCAPTPDALPPGHPAHGKPMQDGAPAAYICRAGRCGLPVTDAAALQAPA</sequence>
<dbReference type="InterPro" id="IPR008928">
    <property type="entry name" value="6-hairpin_glycosidase_sf"/>
</dbReference>
<dbReference type="InterPro" id="IPR024705">
    <property type="entry name" value="Ssp411"/>
</dbReference>
<accession>A0A437MPD0</accession>
<evidence type="ECO:0000313" key="3">
    <source>
        <dbReference type="Proteomes" id="UP000282957"/>
    </source>
</evidence>